<dbReference type="EMBL" id="JACAGB010000002">
    <property type="protein sequence ID" value="KAF6382717.1"/>
    <property type="molecule type" value="Genomic_DNA"/>
</dbReference>
<comment type="caution">
    <text evidence="2">The sequence shown here is derived from an EMBL/GenBank/DDBJ whole genome shotgun (WGS) entry which is preliminary data.</text>
</comment>
<keyword evidence="3" id="KW-1185">Reference proteome</keyword>
<evidence type="ECO:0000313" key="3">
    <source>
        <dbReference type="Proteomes" id="UP000558488"/>
    </source>
</evidence>
<dbReference type="Proteomes" id="UP000558488">
    <property type="component" value="Unassembled WGS sequence"/>
</dbReference>
<dbReference type="AlphaFoldDB" id="A0A7J8A810"/>
<proteinExistence type="predicted"/>
<accession>A0A7J8A810</accession>
<sequence length="157" mass="17088">MASIPIAAAEMVPMSSHTSTSAAAEFYIIVNTFIIPLVFMTTAIVATHPNHRKLCTTIHSHHPVTTLYSVCLYPPTVHANLMPNLQVERGGCWEGRGPLEAQRSGMLVPMTEMAQSLPPDTPRTGTGQERPWLDEVEKNLEPTTMKKTSGSAFTSGI</sequence>
<evidence type="ECO:0000313" key="2">
    <source>
        <dbReference type="EMBL" id="KAF6382717.1"/>
    </source>
</evidence>
<protein>
    <submittedName>
        <fullName evidence="2">Uncharacterized protein</fullName>
    </submittedName>
</protein>
<keyword evidence="1" id="KW-1133">Transmembrane helix</keyword>
<keyword evidence="1" id="KW-0812">Transmembrane</keyword>
<reference evidence="2 3" key="1">
    <citation type="journal article" date="2020" name="Nature">
        <title>Six reference-quality genomes reveal evolution of bat adaptations.</title>
        <authorList>
            <person name="Jebb D."/>
            <person name="Huang Z."/>
            <person name="Pippel M."/>
            <person name="Hughes G.M."/>
            <person name="Lavrichenko K."/>
            <person name="Devanna P."/>
            <person name="Winkler S."/>
            <person name="Jermiin L.S."/>
            <person name="Skirmuntt E.C."/>
            <person name="Katzourakis A."/>
            <person name="Burkitt-Gray L."/>
            <person name="Ray D.A."/>
            <person name="Sullivan K.A.M."/>
            <person name="Roscito J.G."/>
            <person name="Kirilenko B.M."/>
            <person name="Davalos L.M."/>
            <person name="Corthals A.P."/>
            <person name="Power M.L."/>
            <person name="Jones G."/>
            <person name="Ransome R.D."/>
            <person name="Dechmann D.K.N."/>
            <person name="Locatelli A.G."/>
            <person name="Puechmaille S.J."/>
            <person name="Fedrigo O."/>
            <person name="Jarvis E.D."/>
            <person name="Hiller M."/>
            <person name="Vernes S.C."/>
            <person name="Myers E.W."/>
            <person name="Teeling E.C."/>
        </authorList>
    </citation>
    <scope>NUCLEOTIDE SEQUENCE [LARGE SCALE GENOMIC DNA]</scope>
    <source>
        <strain evidence="2">MPipKuh1</strain>
        <tissue evidence="2">Flight muscle</tissue>
    </source>
</reference>
<gene>
    <name evidence="2" type="ORF">mPipKuh1_009053</name>
</gene>
<organism evidence="2 3">
    <name type="scientific">Pipistrellus kuhlii</name>
    <name type="common">Kuhl's pipistrelle</name>
    <dbReference type="NCBI Taxonomy" id="59472"/>
    <lineage>
        <taxon>Eukaryota</taxon>
        <taxon>Metazoa</taxon>
        <taxon>Chordata</taxon>
        <taxon>Craniata</taxon>
        <taxon>Vertebrata</taxon>
        <taxon>Euteleostomi</taxon>
        <taxon>Mammalia</taxon>
        <taxon>Eutheria</taxon>
        <taxon>Laurasiatheria</taxon>
        <taxon>Chiroptera</taxon>
        <taxon>Yangochiroptera</taxon>
        <taxon>Vespertilionidae</taxon>
        <taxon>Pipistrellus</taxon>
    </lineage>
</organism>
<evidence type="ECO:0000256" key="1">
    <source>
        <dbReference type="SAM" id="Phobius"/>
    </source>
</evidence>
<keyword evidence="1" id="KW-0472">Membrane</keyword>
<feature type="transmembrane region" description="Helical" evidence="1">
    <location>
        <begin position="26"/>
        <end position="46"/>
    </location>
</feature>
<name>A0A7J8A810_PIPKU</name>